<feature type="non-terminal residue" evidence="1">
    <location>
        <position position="1"/>
    </location>
</feature>
<proteinExistence type="predicted"/>
<comment type="caution">
    <text evidence="1">The sequence shown here is derived from an EMBL/GenBank/DDBJ whole genome shotgun (WGS) entry which is preliminary data.</text>
</comment>
<dbReference type="Proteomes" id="UP001266305">
    <property type="component" value="Unassembled WGS sequence"/>
</dbReference>
<dbReference type="EMBL" id="JASSZA010000002">
    <property type="protein sequence ID" value="KAK2116938.1"/>
    <property type="molecule type" value="Genomic_DNA"/>
</dbReference>
<keyword evidence="2" id="KW-1185">Reference proteome</keyword>
<reference evidence="1 2" key="1">
    <citation type="submission" date="2023-05" db="EMBL/GenBank/DDBJ databases">
        <title>B98-5 Cell Line De Novo Hybrid Assembly: An Optical Mapping Approach.</title>
        <authorList>
            <person name="Kananen K."/>
            <person name="Auerbach J.A."/>
            <person name="Kautto E."/>
            <person name="Blachly J.S."/>
        </authorList>
    </citation>
    <scope>NUCLEOTIDE SEQUENCE [LARGE SCALE GENOMIC DNA]</scope>
    <source>
        <strain evidence="1">B95-8</strain>
        <tissue evidence="1">Cell line</tissue>
    </source>
</reference>
<organism evidence="1 2">
    <name type="scientific">Saguinus oedipus</name>
    <name type="common">Cotton-top tamarin</name>
    <name type="synonym">Oedipomidas oedipus</name>
    <dbReference type="NCBI Taxonomy" id="9490"/>
    <lineage>
        <taxon>Eukaryota</taxon>
        <taxon>Metazoa</taxon>
        <taxon>Chordata</taxon>
        <taxon>Craniata</taxon>
        <taxon>Vertebrata</taxon>
        <taxon>Euteleostomi</taxon>
        <taxon>Mammalia</taxon>
        <taxon>Eutheria</taxon>
        <taxon>Euarchontoglires</taxon>
        <taxon>Primates</taxon>
        <taxon>Haplorrhini</taxon>
        <taxon>Platyrrhini</taxon>
        <taxon>Cebidae</taxon>
        <taxon>Callitrichinae</taxon>
        <taxon>Saguinus</taxon>
    </lineage>
</organism>
<name>A0ABQ9W5N6_SAGOE</name>
<evidence type="ECO:0000313" key="2">
    <source>
        <dbReference type="Proteomes" id="UP001266305"/>
    </source>
</evidence>
<evidence type="ECO:0000313" key="1">
    <source>
        <dbReference type="EMBL" id="KAK2116938.1"/>
    </source>
</evidence>
<sequence>SMSFTTHSIFSTNCQSLGSIQVPSYGTGLTSSTASVYAGARGSGSWISMSRSTTFQGGMGSGT</sequence>
<accession>A0ABQ9W5N6</accession>
<gene>
    <name evidence="1" type="primary">KRT18_5</name>
    <name evidence="1" type="ORF">P7K49_003824</name>
</gene>
<protein>
    <submittedName>
        <fullName evidence="1">Keratin, type I cytoskeletal 18</fullName>
    </submittedName>
</protein>